<keyword evidence="4" id="KW-1185">Reference proteome</keyword>
<proteinExistence type="predicted"/>
<reference evidence="3 4" key="2">
    <citation type="submission" date="2018-09" db="EMBL/GenBank/DDBJ databases">
        <title>A high-quality reference genome of wild soybean provides a powerful tool to mine soybean genomes.</title>
        <authorList>
            <person name="Xie M."/>
            <person name="Chung C.Y.L."/>
            <person name="Li M.-W."/>
            <person name="Wong F.-L."/>
            <person name="Chan T.-F."/>
            <person name="Lam H.-M."/>
        </authorList>
    </citation>
    <scope>NUCLEOTIDE SEQUENCE [LARGE SCALE GENOMIC DNA]</scope>
    <source>
        <strain evidence="4">cv. W05</strain>
        <tissue evidence="3">Hypocotyl of etiolated seedlings</tissue>
    </source>
</reference>
<evidence type="ECO:0000313" key="2">
    <source>
        <dbReference type="EMBL" id="KHN24859.1"/>
    </source>
</evidence>
<keyword evidence="1" id="KW-1133">Transmembrane helix</keyword>
<organism evidence="2">
    <name type="scientific">Glycine soja</name>
    <name type="common">Wild soybean</name>
    <dbReference type="NCBI Taxonomy" id="3848"/>
    <lineage>
        <taxon>Eukaryota</taxon>
        <taxon>Viridiplantae</taxon>
        <taxon>Streptophyta</taxon>
        <taxon>Embryophyta</taxon>
        <taxon>Tracheophyta</taxon>
        <taxon>Spermatophyta</taxon>
        <taxon>Magnoliopsida</taxon>
        <taxon>eudicotyledons</taxon>
        <taxon>Gunneridae</taxon>
        <taxon>Pentapetalae</taxon>
        <taxon>rosids</taxon>
        <taxon>fabids</taxon>
        <taxon>Fabales</taxon>
        <taxon>Fabaceae</taxon>
        <taxon>Papilionoideae</taxon>
        <taxon>50 kb inversion clade</taxon>
        <taxon>NPAAA clade</taxon>
        <taxon>indigoferoid/millettioid clade</taxon>
        <taxon>Phaseoleae</taxon>
        <taxon>Glycine</taxon>
        <taxon>Glycine subgen. Soja</taxon>
    </lineage>
</organism>
<dbReference type="Proteomes" id="UP000289340">
    <property type="component" value="Chromosome 15"/>
</dbReference>
<dbReference type="Proteomes" id="UP000053555">
    <property type="component" value="Unassembled WGS sequence"/>
</dbReference>
<evidence type="ECO:0000313" key="4">
    <source>
        <dbReference type="Proteomes" id="UP000289340"/>
    </source>
</evidence>
<feature type="transmembrane region" description="Helical" evidence="1">
    <location>
        <begin position="204"/>
        <end position="224"/>
    </location>
</feature>
<accession>A0A0B2QXX6</accession>
<sequence length="236" mass="27047">MKEHQTSHKVFARSTENRHGRFKDFPSKKSNKAHYNSSKFISHSFFFRFLHLYSIFRVPFILFRQITDKSLNAAFASLSEDSVDLSPISEISFANHNEDVTNFLLEEPSSVTLVPSDLSPKKITDATEIIGSANSICNDELDSSRFNSVEAEITVNFLRNVKAPQFRRELMDGIIEYVISDLQTYTLPEERDQFAHLLSMKSRMLFLCTFIWVIGVSVLLFFTLDARGPYRGPTPT</sequence>
<evidence type="ECO:0000313" key="3">
    <source>
        <dbReference type="EMBL" id="RZB64535.1"/>
    </source>
</evidence>
<evidence type="ECO:0008006" key="5">
    <source>
        <dbReference type="Google" id="ProtNLM"/>
    </source>
</evidence>
<protein>
    <recommendedName>
        <fullName evidence="5">Protein SINE3</fullName>
    </recommendedName>
</protein>
<dbReference type="EMBL" id="QZWG01000015">
    <property type="protein sequence ID" value="RZB64535.1"/>
    <property type="molecule type" value="Genomic_DNA"/>
</dbReference>
<dbReference type="Gramene" id="XM_028345892.1">
    <property type="protein sequence ID" value="XP_028201693.1"/>
    <property type="gene ID" value="LOC114385828"/>
</dbReference>
<gene>
    <name evidence="3" type="ORF">D0Y65_040861</name>
    <name evidence="2" type="ORF">glysoja_040979</name>
</gene>
<keyword evidence="1" id="KW-0812">Transmembrane</keyword>
<keyword evidence="1" id="KW-0472">Membrane</keyword>
<reference evidence="2" key="1">
    <citation type="submission" date="2014-07" db="EMBL/GenBank/DDBJ databases">
        <title>Identification of a novel salt tolerance gene in wild soybean by whole-genome sequencing.</title>
        <authorList>
            <person name="Lam H.-M."/>
            <person name="Qi X."/>
            <person name="Li M.-W."/>
            <person name="Liu X."/>
            <person name="Xie M."/>
            <person name="Ni M."/>
            <person name="Xu X."/>
        </authorList>
    </citation>
    <scope>NUCLEOTIDE SEQUENCE [LARGE SCALE GENOMIC DNA]</scope>
    <source>
        <tissue evidence="2">Root</tissue>
    </source>
</reference>
<name>A0A0B2QXX6_GLYSO</name>
<dbReference type="EMBL" id="KN654936">
    <property type="protein sequence ID" value="KHN24859.1"/>
    <property type="molecule type" value="Genomic_DNA"/>
</dbReference>
<dbReference type="AlphaFoldDB" id="A0A0B2QXX6"/>
<evidence type="ECO:0000256" key="1">
    <source>
        <dbReference type="SAM" id="Phobius"/>
    </source>
</evidence>